<name>A0A0M0G1V3_9BACI</name>
<evidence type="ECO:0008006" key="4">
    <source>
        <dbReference type="Google" id="ProtNLM"/>
    </source>
</evidence>
<accession>A0A0M0G1V3</accession>
<keyword evidence="1" id="KW-0732">Signal</keyword>
<gene>
    <name evidence="2" type="ORF">AF331_15365</name>
</gene>
<dbReference type="Proteomes" id="UP000037405">
    <property type="component" value="Unassembled WGS sequence"/>
</dbReference>
<dbReference type="OrthoDB" id="9992504at2"/>
<protein>
    <recommendedName>
        <fullName evidence="4">Lipoprotein</fullName>
    </recommendedName>
</protein>
<dbReference type="EMBL" id="LGUE01000005">
    <property type="protein sequence ID" value="KON83567.1"/>
    <property type="molecule type" value="Genomic_DNA"/>
</dbReference>
<dbReference type="RefSeq" id="WP_053428987.1">
    <property type="nucleotide sequence ID" value="NZ_JAMQJB010000001.1"/>
</dbReference>
<sequence length="130" mass="15093">MKRKIITFLLFLGSIVSLVGCTSDKEELSIGSYENGDTIKFSQFITEEKPVEQFKTIISNATTPTESMERDPDYVMALNNREKSTMEMFVSVWESDSDEIVIKRGFNSEDYFRIEDRNDIQKIKKLIQDE</sequence>
<proteinExistence type="predicted"/>
<organism evidence="2 3">
    <name type="scientific">Rossellomorea marisflavi</name>
    <dbReference type="NCBI Taxonomy" id="189381"/>
    <lineage>
        <taxon>Bacteria</taxon>
        <taxon>Bacillati</taxon>
        <taxon>Bacillota</taxon>
        <taxon>Bacilli</taxon>
        <taxon>Bacillales</taxon>
        <taxon>Bacillaceae</taxon>
        <taxon>Rossellomorea</taxon>
    </lineage>
</organism>
<feature type="signal peptide" evidence="1">
    <location>
        <begin position="1"/>
        <end position="19"/>
    </location>
</feature>
<dbReference type="PATRIC" id="fig|189381.12.peg.4046"/>
<evidence type="ECO:0000313" key="2">
    <source>
        <dbReference type="EMBL" id="KON83567.1"/>
    </source>
</evidence>
<keyword evidence="3" id="KW-1185">Reference proteome</keyword>
<feature type="chain" id="PRO_5039185347" description="Lipoprotein" evidence="1">
    <location>
        <begin position="20"/>
        <end position="130"/>
    </location>
</feature>
<dbReference type="AlphaFoldDB" id="A0A0M0G1V3"/>
<reference evidence="3" key="1">
    <citation type="submission" date="2015-07" db="EMBL/GenBank/DDBJ databases">
        <title>Fjat-14235 jcm11544.</title>
        <authorList>
            <person name="Liu B."/>
            <person name="Wang J."/>
            <person name="Zhu Y."/>
            <person name="Liu G."/>
            <person name="Chen Q."/>
            <person name="Chen Z."/>
            <person name="Lan J."/>
            <person name="Che J."/>
            <person name="Ge C."/>
            <person name="Shi H."/>
            <person name="Pan Z."/>
            <person name="Liu X."/>
        </authorList>
    </citation>
    <scope>NUCLEOTIDE SEQUENCE [LARGE SCALE GENOMIC DNA]</scope>
    <source>
        <strain evidence="3">JCM 11544</strain>
    </source>
</reference>
<comment type="caution">
    <text evidence="2">The sequence shown here is derived from an EMBL/GenBank/DDBJ whole genome shotgun (WGS) entry which is preliminary data.</text>
</comment>
<dbReference type="PROSITE" id="PS51257">
    <property type="entry name" value="PROKAR_LIPOPROTEIN"/>
    <property type="match status" value="1"/>
</dbReference>
<evidence type="ECO:0000256" key="1">
    <source>
        <dbReference type="SAM" id="SignalP"/>
    </source>
</evidence>
<evidence type="ECO:0000313" key="3">
    <source>
        <dbReference type="Proteomes" id="UP000037405"/>
    </source>
</evidence>